<dbReference type="AlphaFoldDB" id="E7FXE0"/>
<name>E7FXE0_ERYRH</name>
<comment type="caution">
    <text evidence="1">The sequence shown here is derived from an EMBL/GenBank/DDBJ whole genome shotgun (WGS) entry which is preliminary data.</text>
</comment>
<accession>E7FXE0</accession>
<reference evidence="1" key="1">
    <citation type="submission" date="2011-01" db="EMBL/GenBank/DDBJ databases">
        <authorList>
            <person name="Muzny D."/>
            <person name="Qin X."/>
            <person name="Buhay C."/>
            <person name="Dugan-Rocha S."/>
            <person name="Ding Y."/>
            <person name="Chen G."/>
            <person name="Hawes A."/>
            <person name="Holder M."/>
            <person name="Jhangiani S."/>
            <person name="Johnson A."/>
            <person name="Khan Z."/>
            <person name="Li Z."/>
            <person name="Liu W."/>
            <person name="Liu X."/>
            <person name="Perez L."/>
            <person name="Shen H."/>
            <person name="Wang Q."/>
            <person name="Watt J."/>
            <person name="Xi L."/>
            <person name="Xin Y."/>
            <person name="Zhou J."/>
            <person name="Deng J."/>
            <person name="Jiang H."/>
            <person name="Liu Y."/>
            <person name="Qu J."/>
            <person name="Song X.-Z."/>
            <person name="Zhang L."/>
            <person name="Villasana D."/>
            <person name="Johnson A."/>
            <person name="Liu J."/>
            <person name="Liyanage D."/>
            <person name="Lorensuhewa L."/>
            <person name="Robinson T."/>
            <person name="Song A."/>
            <person name="Song B.-B."/>
            <person name="Dinh H."/>
            <person name="Thornton R."/>
            <person name="Coyle M."/>
            <person name="Francisco L."/>
            <person name="Jackson L."/>
            <person name="Javaid M."/>
            <person name="Korchina V."/>
            <person name="Kovar C."/>
            <person name="Mata R."/>
            <person name="Mathew T."/>
            <person name="Ngo R."/>
            <person name="Nguyen L."/>
            <person name="Nguyen N."/>
            <person name="Okwuonu G."/>
            <person name="Ongeri F."/>
            <person name="Pham C."/>
            <person name="Simmons D."/>
            <person name="Wilczek-Boney K."/>
            <person name="Hale W."/>
            <person name="Jakkamsetti A."/>
            <person name="Pham P."/>
            <person name="Ruth R."/>
            <person name="San Lucas F."/>
            <person name="Warren J."/>
            <person name="Zhang J."/>
            <person name="Zhao Z."/>
            <person name="Zhou C."/>
            <person name="Zhu D."/>
            <person name="Lee S."/>
            <person name="Bess C."/>
            <person name="Blankenburg K."/>
            <person name="Forbes L."/>
            <person name="Fu Q."/>
            <person name="Gubbala S."/>
            <person name="Hirani K."/>
            <person name="Jayaseelan J.C."/>
            <person name="Lara F."/>
            <person name="Munidasa M."/>
            <person name="Palculict T."/>
            <person name="Patil S."/>
            <person name="Pu L.-L."/>
            <person name="Saada N."/>
            <person name="Tang L."/>
            <person name="Weissenberger G."/>
            <person name="Zhu Y."/>
            <person name="Hemphill L."/>
            <person name="Shang Y."/>
            <person name="Youmans B."/>
            <person name="Ayvaz T."/>
            <person name="Ross M."/>
            <person name="Santibanez J."/>
            <person name="Aqrawi P."/>
            <person name="Gross S."/>
            <person name="Joshi V."/>
            <person name="Fowler G."/>
            <person name="Nazareth L."/>
            <person name="Reid J."/>
            <person name="Worley K."/>
            <person name="Petrosino J."/>
            <person name="Highlander S."/>
            <person name="Gibbs R."/>
        </authorList>
    </citation>
    <scope>NUCLEOTIDE SEQUENCE [LARGE SCALE GENOMIC DNA]</scope>
    <source>
        <strain evidence="1">ATCC 19414</strain>
    </source>
</reference>
<evidence type="ECO:0000313" key="2">
    <source>
        <dbReference type="Proteomes" id="UP000003028"/>
    </source>
</evidence>
<keyword evidence="2" id="KW-1185">Reference proteome</keyword>
<dbReference type="EMBL" id="ACLK02000003">
    <property type="protein sequence ID" value="EFY08164.1"/>
    <property type="molecule type" value="Genomic_DNA"/>
</dbReference>
<proteinExistence type="predicted"/>
<evidence type="ECO:0000313" key="1">
    <source>
        <dbReference type="EMBL" id="EFY08164.1"/>
    </source>
</evidence>
<protein>
    <submittedName>
        <fullName evidence="1">Uncharacterized protein</fullName>
    </submittedName>
</protein>
<dbReference type="Proteomes" id="UP000003028">
    <property type="component" value="Unassembled WGS sequence"/>
</dbReference>
<gene>
    <name evidence="1" type="ORF">HMPREF0357_11317</name>
</gene>
<sequence>MNKTEKVLASKKQQCYGCNERLGIPMKNINNLNQAQQWSYYYYFS</sequence>
<organism evidence="1 2">
    <name type="scientific">Erysipelothrix rhusiopathiae ATCC 19414</name>
    <dbReference type="NCBI Taxonomy" id="525280"/>
    <lineage>
        <taxon>Bacteria</taxon>
        <taxon>Bacillati</taxon>
        <taxon>Bacillota</taxon>
        <taxon>Erysipelotrichia</taxon>
        <taxon>Erysipelotrichales</taxon>
        <taxon>Erysipelotrichaceae</taxon>
        <taxon>Erysipelothrix</taxon>
    </lineage>
</organism>